<reference evidence="8" key="2">
    <citation type="journal article" date="2021" name="PeerJ">
        <title>Extensive microbial diversity within the chicken gut microbiome revealed by metagenomics and culture.</title>
        <authorList>
            <person name="Gilroy R."/>
            <person name="Ravi A."/>
            <person name="Getino M."/>
            <person name="Pursley I."/>
            <person name="Horton D.L."/>
            <person name="Alikhan N.F."/>
            <person name="Baker D."/>
            <person name="Gharbi K."/>
            <person name="Hall N."/>
            <person name="Watson M."/>
            <person name="Adriaenssens E.M."/>
            <person name="Foster-Nyarko E."/>
            <person name="Jarju S."/>
            <person name="Secka A."/>
            <person name="Antonio M."/>
            <person name="Oren A."/>
            <person name="Chaudhuri R.R."/>
            <person name="La Ragione R."/>
            <person name="Hildebrand F."/>
            <person name="Pallen M.J."/>
        </authorList>
    </citation>
    <scope>NUCLEOTIDE SEQUENCE</scope>
    <source>
        <strain evidence="8">1383</strain>
    </source>
</reference>
<dbReference type="EC" id="2.4.2.10" evidence="2 6"/>
<dbReference type="Proteomes" id="UP000824161">
    <property type="component" value="Unassembled WGS sequence"/>
</dbReference>
<reference evidence="8" key="1">
    <citation type="submission" date="2020-10" db="EMBL/GenBank/DDBJ databases">
        <authorList>
            <person name="Gilroy R."/>
        </authorList>
    </citation>
    <scope>NUCLEOTIDE SEQUENCE</scope>
    <source>
        <strain evidence="8">1383</strain>
    </source>
</reference>
<evidence type="ECO:0000256" key="3">
    <source>
        <dbReference type="ARBA" id="ARBA00022676"/>
    </source>
</evidence>
<comment type="function">
    <text evidence="6">Catalyzes the transfer of a ribosyl phosphate group from 5-phosphoribose 1-diphosphate to orotate, leading to the formation of orotidine monophosphate (OMP).</text>
</comment>
<dbReference type="Gene3D" id="3.40.50.2020">
    <property type="match status" value="1"/>
</dbReference>
<evidence type="ECO:0000313" key="9">
    <source>
        <dbReference type="Proteomes" id="UP000824161"/>
    </source>
</evidence>
<dbReference type="AlphaFoldDB" id="A0A9D1HCN6"/>
<feature type="domain" description="Phosphoribosyltransferase" evidence="7">
    <location>
        <begin position="57"/>
        <end position="156"/>
    </location>
</feature>
<feature type="binding site" evidence="6">
    <location>
        <position position="106"/>
    </location>
    <ligand>
        <name>5-phospho-alpha-D-ribose 1-diphosphate</name>
        <dbReference type="ChEBI" id="CHEBI:58017"/>
        <note>ligand shared between dimeric partners</note>
    </ligand>
</feature>
<dbReference type="PANTHER" id="PTHR19278">
    <property type="entry name" value="OROTATE PHOSPHORIBOSYLTRANSFERASE"/>
    <property type="match status" value="1"/>
</dbReference>
<protein>
    <recommendedName>
        <fullName evidence="2 6">Orotate phosphoribosyltransferase</fullName>
        <shortName evidence="6">OPRT</shortName>
        <shortName evidence="6">OPRTase</shortName>
        <ecNumber evidence="2 6">2.4.2.10</ecNumber>
    </recommendedName>
</protein>
<comment type="similarity">
    <text evidence="6">Belongs to the purine/pyrimidine phosphoribosyltransferase family. PyrE subfamily.</text>
</comment>
<dbReference type="GO" id="GO:0019856">
    <property type="term" value="P:pyrimidine nucleobase biosynthetic process"/>
    <property type="evidence" value="ECO:0007669"/>
    <property type="project" value="TreeGrafter"/>
</dbReference>
<keyword evidence="4 6" id="KW-0808">Transferase</keyword>
<dbReference type="NCBIfam" id="TIGR00336">
    <property type="entry name" value="pyrE"/>
    <property type="match status" value="1"/>
</dbReference>
<comment type="caution">
    <text evidence="6">Lacks conserved residue(s) required for the propagation of feature annotation.</text>
</comment>
<comment type="caution">
    <text evidence="8">The sequence shown here is derived from an EMBL/GenBank/DDBJ whole genome shotgun (WGS) entry which is preliminary data.</text>
</comment>
<feature type="binding site" evidence="6">
    <location>
        <position position="104"/>
    </location>
    <ligand>
        <name>5-phospho-alpha-D-ribose 1-diphosphate</name>
        <dbReference type="ChEBI" id="CHEBI:58017"/>
        <note>ligand shared between dimeric partners</note>
    </ligand>
</feature>
<accession>A0A9D1HCN6</accession>
<feature type="binding site" evidence="6">
    <location>
        <position position="130"/>
    </location>
    <ligand>
        <name>orotate</name>
        <dbReference type="ChEBI" id="CHEBI:30839"/>
    </ligand>
</feature>
<dbReference type="InterPro" id="IPR000836">
    <property type="entry name" value="PRTase_dom"/>
</dbReference>
<comment type="catalytic activity">
    <reaction evidence="6">
        <text>orotidine 5'-phosphate + diphosphate = orotate + 5-phospho-alpha-D-ribose 1-diphosphate</text>
        <dbReference type="Rhea" id="RHEA:10380"/>
        <dbReference type="ChEBI" id="CHEBI:30839"/>
        <dbReference type="ChEBI" id="CHEBI:33019"/>
        <dbReference type="ChEBI" id="CHEBI:57538"/>
        <dbReference type="ChEBI" id="CHEBI:58017"/>
        <dbReference type="EC" id="2.4.2.10"/>
    </reaction>
</comment>
<comment type="cofactor">
    <cofactor evidence="6">
        <name>Mg(2+)</name>
        <dbReference type="ChEBI" id="CHEBI:18420"/>
    </cofactor>
</comment>
<dbReference type="GO" id="GO:0004588">
    <property type="term" value="F:orotate phosphoribosyltransferase activity"/>
    <property type="evidence" value="ECO:0007669"/>
    <property type="project" value="UniProtKB-UniRule"/>
</dbReference>
<dbReference type="EMBL" id="DVLY01000167">
    <property type="protein sequence ID" value="HIT98502.1"/>
    <property type="molecule type" value="Genomic_DNA"/>
</dbReference>
<feature type="binding site" description="in other chain" evidence="6">
    <location>
        <begin position="126"/>
        <end position="134"/>
    </location>
    <ligand>
        <name>5-phospho-alpha-D-ribose 1-diphosphate</name>
        <dbReference type="ChEBI" id="CHEBI:58017"/>
        <note>ligand shared between dimeric partners</note>
    </ligand>
</feature>
<dbReference type="GO" id="GO:0000287">
    <property type="term" value="F:magnesium ion binding"/>
    <property type="evidence" value="ECO:0007669"/>
    <property type="project" value="UniProtKB-UniRule"/>
</dbReference>
<dbReference type="SUPFAM" id="SSF53271">
    <property type="entry name" value="PRTase-like"/>
    <property type="match status" value="1"/>
</dbReference>
<name>A0A9D1HCN6_9FLAO</name>
<keyword evidence="6" id="KW-0460">Magnesium</keyword>
<proteinExistence type="inferred from homology"/>
<comment type="pathway">
    <text evidence="1 6">Pyrimidine metabolism; UMP biosynthesis via de novo pathway; UMP from orotate: step 1/2.</text>
</comment>
<dbReference type="PANTHER" id="PTHR19278:SF9">
    <property type="entry name" value="URIDINE 5'-MONOPHOSPHATE SYNTHASE"/>
    <property type="match status" value="1"/>
</dbReference>
<keyword evidence="5 6" id="KW-0665">Pyrimidine biosynthesis</keyword>
<dbReference type="InterPro" id="IPR004467">
    <property type="entry name" value="Or_phspho_trans_dom"/>
</dbReference>
<dbReference type="CDD" id="cd06223">
    <property type="entry name" value="PRTases_typeI"/>
    <property type="match status" value="1"/>
</dbReference>
<evidence type="ECO:0000256" key="1">
    <source>
        <dbReference type="ARBA" id="ARBA00004889"/>
    </source>
</evidence>
<sequence>MLKDKQTALTTAKYLLEIEAVRLQPEKYFTWASGWHSPIYCDNRMTLSYPKIRTFLAESFAKIVQNGDTYPDVIAGVATGAIAVGMLVAQQLGLPFVYVRPEPKSHGRGNQIEGCLQAGQKVVVIEDLISTGGSSLGAVAALREAGAQVLYMAAIMTYGFSVAQDNFEKAGVRLTTLCDYDTLIAQAAEMHYVQPSDLELLARWRENPSRWKKEDAAPEGEK</sequence>
<dbReference type="HAMAP" id="MF_01208">
    <property type="entry name" value="PyrE"/>
    <property type="match status" value="1"/>
</dbReference>
<comment type="subunit">
    <text evidence="6">Homodimer.</text>
</comment>
<dbReference type="GO" id="GO:0044205">
    <property type="term" value="P:'de novo' UMP biosynthetic process"/>
    <property type="evidence" value="ECO:0007669"/>
    <property type="project" value="UniProtKB-UniRule"/>
</dbReference>
<evidence type="ECO:0000256" key="2">
    <source>
        <dbReference type="ARBA" id="ARBA00011971"/>
    </source>
</evidence>
<evidence type="ECO:0000259" key="7">
    <source>
        <dbReference type="Pfam" id="PF00156"/>
    </source>
</evidence>
<evidence type="ECO:0000256" key="4">
    <source>
        <dbReference type="ARBA" id="ARBA00022679"/>
    </source>
</evidence>
<dbReference type="InterPro" id="IPR023031">
    <property type="entry name" value="OPRT"/>
</dbReference>
<dbReference type="InterPro" id="IPR029057">
    <property type="entry name" value="PRTase-like"/>
</dbReference>
<evidence type="ECO:0000256" key="6">
    <source>
        <dbReference type="HAMAP-Rule" id="MF_01208"/>
    </source>
</evidence>
<keyword evidence="3 6" id="KW-0328">Glycosyltransferase</keyword>
<organism evidence="8 9">
    <name type="scientific">Candidatus Merdimorpha stercoravium</name>
    <dbReference type="NCBI Taxonomy" id="2840863"/>
    <lineage>
        <taxon>Bacteria</taxon>
        <taxon>Pseudomonadati</taxon>
        <taxon>Bacteroidota</taxon>
        <taxon>Flavobacteriia</taxon>
        <taxon>Flavobacteriales</taxon>
        <taxon>Candidatus Merdimorpha</taxon>
    </lineage>
</organism>
<feature type="binding site" evidence="6">
    <location>
        <position position="100"/>
    </location>
    <ligand>
        <name>5-phospho-alpha-D-ribose 1-diphosphate</name>
        <dbReference type="ChEBI" id="CHEBI:58017"/>
        <note>ligand shared between dimeric partners</note>
    </ligand>
</feature>
<evidence type="ECO:0000256" key="5">
    <source>
        <dbReference type="ARBA" id="ARBA00022975"/>
    </source>
</evidence>
<evidence type="ECO:0000313" key="8">
    <source>
        <dbReference type="EMBL" id="HIT98502.1"/>
    </source>
</evidence>
<dbReference type="Pfam" id="PF00156">
    <property type="entry name" value="Pribosyltran"/>
    <property type="match status" value="1"/>
</dbReference>
<gene>
    <name evidence="6" type="primary">pyrE</name>
    <name evidence="8" type="ORF">IAC44_06670</name>
</gene>